<organism evidence="1 2">
    <name type="scientific">Pteropus alecto</name>
    <name type="common">Black flying fox</name>
    <dbReference type="NCBI Taxonomy" id="9402"/>
    <lineage>
        <taxon>Eukaryota</taxon>
        <taxon>Metazoa</taxon>
        <taxon>Chordata</taxon>
        <taxon>Craniata</taxon>
        <taxon>Vertebrata</taxon>
        <taxon>Euteleostomi</taxon>
        <taxon>Mammalia</taxon>
        <taxon>Eutheria</taxon>
        <taxon>Laurasiatheria</taxon>
        <taxon>Chiroptera</taxon>
        <taxon>Yinpterochiroptera</taxon>
        <taxon>Pteropodoidea</taxon>
        <taxon>Pteropodidae</taxon>
        <taxon>Pteropodinae</taxon>
        <taxon>Pteropus</taxon>
    </lineage>
</organism>
<protein>
    <submittedName>
        <fullName evidence="1">Uncharacterized protein</fullName>
    </submittedName>
</protein>
<dbReference type="EMBL" id="KB031026">
    <property type="protein sequence ID" value="ELK06648.1"/>
    <property type="molecule type" value="Genomic_DNA"/>
</dbReference>
<sequence length="220" mass="24372">MRVPALSPELLAQDLWDVSVCFWTRSCALILLSSLRATVLRKRLRMCTARGHVQVRATKLEITQACRQGLATKSWYIHGTEWQTGRDEQATRSSAHGLLLGTCRWTRQPRGCTRRRTVWNVHAGPACTYKRGHVFWDVGMGTQNSSRRALGRVGWAEGGTSRSPEPAVLVRDGEGGDTSVCPVLTRLYSCPFKACSIALVEIKTVQERSTCHSRGGQSGC</sequence>
<gene>
    <name evidence="1" type="ORF">PAL_GLEAN10001646</name>
</gene>
<proteinExistence type="predicted"/>
<dbReference type="InParanoid" id="L5K817"/>
<keyword evidence="2" id="KW-1185">Reference proteome</keyword>
<evidence type="ECO:0000313" key="1">
    <source>
        <dbReference type="EMBL" id="ELK06648.1"/>
    </source>
</evidence>
<dbReference type="AlphaFoldDB" id="L5K817"/>
<evidence type="ECO:0000313" key="2">
    <source>
        <dbReference type="Proteomes" id="UP000010552"/>
    </source>
</evidence>
<reference evidence="2" key="1">
    <citation type="journal article" date="2013" name="Science">
        <title>Comparative analysis of bat genomes provides insight into the evolution of flight and immunity.</title>
        <authorList>
            <person name="Zhang G."/>
            <person name="Cowled C."/>
            <person name="Shi Z."/>
            <person name="Huang Z."/>
            <person name="Bishop-Lilly K.A."/>
            <person name="Fang X."/>
            <person name="Wynne J.W."/>
            <person name="Xiong Z."/>
            <person name="Baker M.L."/>
            <person name="Zhao W."/>
            <person name="Tachedjian M."/>
            <person name="Zhu Y."/>
            <person name="Zhou P."/>
            <person name="Jiang X."/>
            <person name="Ng J."/>
            <person name="Yang L."/>
            <person name="Wu L."/>
            <person name="Xiao J."/>
            <person name="Feng Y."/>
            <person name="Chen Y."/>
            <person name="Sun X."/>
            <person name="Zhang Y."/>
            <person name="Marsh G.A."/>
            <person name="Crameri G."/>
            <person name="Broder C.C."/>
            <person name="Frey K.G."/>
            <person name="Wang L.F."/>
            <person name="Wang J."/>
        </authorList>
    </citation>
    <scope>NUCLEOTIDE SEQUENCE [LARGE SCALE GENOMIC DNA]</scope>
</reference>
<dbReference type="Proteomes" id="UP000010552">
    <property type="component" value="Unassembled WGS sequence"/>
</dbReference>
<accession>L5K817</accession>
<name>L5K817_PTEAL</name>